<dbReference type="Proteomes" id="UP000828941">
    <property type="component" value="Chromosome 5"/>
</dbReference>
<protein>
    <submittedName>
        <fullName evidence="1">Uncharacterized protein</fullName>
    </submittedName>
</protein>
<keyword evidence="2" id="KW-1185">Reference proteome</keyword>
<organism evidence="1 2">
    <name type="scientific">Bauhinia variegata</name>
    <name type="common">Purple orchid tree</name>
    <name type="synonym">Phanera variegata</name>
    <dbReference type="NCBI Taxonomy" id="167791"/>
    <lineage>
        <taxon>Eukaryota</taxon>
        <taxon>Viridiplantae</taxon>
        <taxon>Streptophyta</taxon>
        <taxon>Embryophyta</taxon>
        <taxon>Tracheophyta</taxon>
        <taxon>Spermatophyta</taxon>
        <taxon>Magnoliopsida</taxon>
        <taxon>eudicotyledons</taxon>
        <taxon>Gunneridae</taxon>
        <taxon>Pentapetalae</taxon>
        <taxon>rosids</taxon>
        <taxon>fabids</taxon>
        <taxon>Fabales</taxon>
        <taxon>Fabaceae</taxon>
        <taxon>Cercidoideae</taxon>
        <taxon>Cercideae</taxon>
        <taxon>Bauhiniinae</taxon>
        <taxon>Bauhinia</taxon>
    </lineage>
</organism>
<comment type="caution">
    <text evidence="1">The sequence shown here is derived from an EMBL/GenBank/DDBJ whole genome shotgun (WGS) entry which is preliminary data.</text>
</comment>
<proteinExistence type="predicted"/>
<name>A0ACB9P7I2_BAUVA</name>
<accession>A0ACB9P7I2</accession>
<reference evidence="1 2" key="1">
    <citation type="journal article" date="2022" name="DNA Res.">
        <title>Chromosomal-level genome assembly of the orchid tree Bauhinia variegata (Leguminosae; Cercidoideae) supports the allotetraploid origin hypothesis of Bauhinia.</title>
        <authorList>
            <person name="Zhong Y."/>
            <person name="Chen Y."/>
            <person name="Zheng D."/>
            <person name="Pang J."/>
            <person name="Liu Y."/>
            <person name="Luo S."/>
            <person name="Meng S."/>
            <person name="Qian L."/>
            <person name="Wei D."/>
            <person name="Dai S."/>
            <person name="Zhou R."/>
        </authorList>
    </citation>
    <scope>NUCLEOTIDE SEQUENCE [LARGE SCALE GENOMIC DNA]</scope>
    <source>
        <strain evidence="1">BV-YZ2020</strain>
    </source>
</reference>
<dbReference type="EMBL" id="CM039430">
    <property type="protein sequence ID" value="KAI4344276.1"/>
    <property type="molecule type" value="Genomic_DNA"/>
</dbReference>
<gene>
    <name evidence="1" type="ORF">L6164_011522</name>
</gene>
<evidence type="ECO:0000313" key="2">
    <source>
        <dbReference type="Proteomes" id="UP000828941"/>
    </source>
</evidence>
<evidence type="ECO:0000313" key="1">
    <source>
        <dbReference type="EMBL" id="KAI4344276.1"/>
    </source>
</evidence>
<sequence>MGINEKMKEHFRAAIPVILLAMAFRLPYSSLFFTGSCQKLIHKRKFAAQYSPGIFNSNGNGLIQKGFRHQKYVIPRKKITIIQAVSIPVAPSSADGAEYRKQLSESYGFRQIGESLPDNVTLKDIVDSFPKSVFEIDDVKAWKSVLISATSYALGSLGFPNRHGIFFLLLGPGQELQSQGLVHYTLLVPSFNRHDCAHKSFSRDKLVEDIVGTLAFLPLIYPYEPWRFMHDRHHAKTNM</sequence>